<keyword evidence="2" id="KW-1185">Reference proteome</keyword>
<dbReference type="RefSeq" id="WP_263997718.1">
    <property type="nucleotide sequence ID" value="NZ_JACKVK010000011.1"/>
</dbReference>
<dbReference type="Proteomes" id="UP001141629">
    <property type="component" value="Unassembled WGS sequence"/>
</dbReference>
<protein>
    <submittedName>
        <fullName evidence="1">SRPBCC family protein</fullName>
    </submittedName>
</protein>
<evidence type="ECO:0000313" key="1">
    <source>
        <dbReference type="EMBL" id="MCV7422824.1"/>
    </source>
</evidence>
<accession>A0A9X3BUL3</accession>
<reference evidence="1" key="1">
    <citation type="submission" date="2020-07" db="EMBL/GenBank/DDBJ databases">
        <authorList>
            <person name="Pettersson B.M.F."/>
            <person name="Behra P.R.K."/>
            <person name="Ramesh M."/>
            <person name="Das S."/>
            <person name="Dasgupta S."/>
            <person name="Kirsebom L.A."/>
        </authorList>
    </citation>
    <scope>NUCLEOTIDE SEQUENCE</scope>
    <source>
        <strain evidence="1">DSM 44838</strain>
    </source>
</reference>
<gene>
    <name evidence="1" type="ORF">H7K45_19935</name>
</gene>
<sequence>MSHDTTVDSLHVSQWVDADAAEVYEFAADPANLGRWAAGLADPQLATAEVRFVEPNAFGVLDHVVTLPDGTRFYNPMRVIPAGLDRRGCEVVFTVRRVDGVTDEQFASDAAAVAADLATLRSLVEKDG</sequence>
<organism evidence="1 2">
    <name type="scientific">Mycobacterium yunnanensis</name>
    <dbReference type="NCBI Taxonomy" id="368477"/>
    <lineage>
        <taxon>Bacteria</taxon>
        <taxon>Bacillati</taxon>
        <taxon>Actinomycetota</taxon>
        <taxon>Actinomycetes</taxon>
        <taxon>Mycobacteriales</taxon>
        <taxon>Mycobacteriaceae</taxon>
        <taxon>Mycobacterium</taxon>
    </lineage>
</organism>
<proteinExistence type="predicted"/>
<dbReference type="EMBL" id="JACKVK010000011">
    <property type="protein sequence ID" value="MCV7422824.1"/>
    <property type="molecule type" value="Genomic_DNA"/>
</dbReference>
<evidence type="ECO:0000313" key="2">
    <source>
        <dbReference type="Proteomes" id="UP001141629"/>
    </source>
</evidence>
<dbReference type="Gene3D" id="3.30.530.20">
    <property type="match status" value="1"/>
</dbReference>
<reference evidence="1" key="2">
    <citation type="journal article" date="2022" name="BMC Genomics">
        <title>Comparative genome analysis of mycobacteria focusing on tRNA and non-coding RNA.</title>
        <authorList>
            <person name="Behra P.R.K."/>
            <person name="Pettersson B.M.F."/>
            <person name="Ramesh M."/>
            <person name="Das S."/>
            <person name="Dasgupta S."/>
            <person name="Kirsebom L.A."/>
        </authorList>
    </citation>
    <scope>NUCLEOTIDE SEQUENCE</scope>
    <source>
        <strain evidence="1">DSM 44838</strain>
    </source>
</reference>
<dbReference type="AlphaFoldDB" id="A0A9X3BUL3"/>
<dbReference type="SUPFAM" id="SSF55961">
    <property type="entry name" value="Bet v1-like"/>
    <property type="match status" value="1"/>
</dbReference>
<dbReference type="InterPro" id="IPR023393">
    <property type="entry name" value="START-like_dom_sf"/>
</dbReference>
<name>A0A9X3BUL3_9MYCO</name>
<comment type="caution">
    <text evidence="1">The sequence shown here is derived from an EMBL/GenBank/DDBJ whole genome shotgun (WGS) entry which is preliminary data.</text>
</comment>